<dbReference type="InterPro" id="IPR002676">
    <property type="entry name" value="RimM_N"/>
</dbReference>
<comment type="domain">
    <text evidence="1">The PRC barrel domain binds ribosomal protein uS19.</text>
</comment>
<dbReference type="GO" id="GO:0043022">
    <property type="term" value="F:ribosome binding"/>
    <property type="evidence" value="ECO:0007669"/>
    <property type="project" value="InterPro"/>
</dbReference>
<gene>
    <name evidence="1" type="primary">rimM</name>
    <name evidence="3" type="ordered locus">Turpa_2116</name>
</gene>
<dbReference type="AlphaFoldDB" id="I4B655"/>
<keyword evidence="4" id="KW-1185">Reference proteome</keyword>
<sequence length="209" mass="22832">MSTRHSLILPDLNGNPLVVLGRVGRPHGVQGQLHVDRTGENLRAFTGKTVHLCPAAGNAMIIAAESASKSIRLKRCDPAKGEVARVTFEGLADRDQAATLTNLLIAVPRSELSELAAAARKGEPEHLSDLWFFEMIGLAVRDAESTTPFARITAVEELGQNTLVTLEPLPGQTLLTRRLELPLEYPHWQNVDVSRNEVTLSEWKAFAEA</sequence>
<feature type="domain" description="RimM N-terminal" evidence="2">
    <location>
        <begin position="20"/>
        <end position="110"/>
    </location>
</feature>
<dbReference type="Proteomes" id="UP000006048">
    <property type="component" value="Chromosome"/>
</dbReference>
<dbReference type="Gene3D" id="2.40.30.60">
    <property type="entry name" value="RimM"/>
    <property type="match status" value="1"/>
</dbReference>
<keyword evidence="1" id="KW-0698">rRNA processing</keyword>
<dbReference type="EMBL" id="CP002959">
    <property type="protein sequence ID" value="AFM12762.1"/>
    <property type="molecule type" value="Genomic_DNA"/>
</dbReference>
<name>I4B655_TURPD</name>
<keyword evidence="1" id="KW-0143">Chaperone</keyword>
<dbReference type="GO" id="GO:0005737">
    <property type="term" value="C:cytoplasm"/>
    <property type="evidence" value="ECO:0007669"/>
    <property type="project" value="UniProtKB-SubCell"/>
</dbReference>
<accession>I4B655</accession>
<dbReference type="RefSeq" id="WP_014803268.1">
    <property type="nucleotide sequence ID" value="NC_018020.1"/>
</dbReference>
<dbReference type="GO" id="GO:0042274">
    <property type="term" value="P:ribosomal small subunit biogenesis"/>
    <property type="evidence" value="ECO:0007669"/>
    <property type="project" value="UniProtKB-UniRule"/>
</dbReference>
<dbReference type="Pfam" id="PF01782">
    <property type="entry name" value="RimM"/>
    <property type="match status" value="1"/>
</dbReference>
<evidence type="ECO:0000313" key="4">
    <source>
        <dbReference type="Proteomes" id="UP000006048"/>
    </source>
</evidence>
<organism evidence="3 4">
    <name type="scientific">Turneriella parva (strain ATCC BAA-1111 / DSM 21527 / NCTC 11395 / H)</name>
    <name type="common">Leptospira parva</name>
    <dbReference type="NCBI Taxonomy" id="869212"/>
    <lineage>
        <taxon>Bacteria</taxon>
        <taxon>Pseudomonadati</taxon>
        <taxon>Spirochaetota</taxon>
        <taxon>Spirochaetia</taxon>
        <taxon>Leptospirales</taxon>
        <taxon>Leptospiraceae</taxon>
        <taxon>Turneriella</taxon>
    </lineage>
</organism>
<evidence type="ECO:0000313" key="3">
    <source>
        <dbReference type="EMBL" id="AFM12762.1"/>
    </source>
</evidence>
<keyword evidence="1" id="KW-0690">Ribosome biogenesis</keyword>
<dbReference type="HAMAP" id="MF_00014">
    <property type="entry name" value="Ribosome_mat_RimM"/>
    <property type="match status" value="1"/>
</dbReference>
<dbReference type="KEGG" id="tpx:Turpa_2116"/>
<dbReference type="InterPro" id="IPR036976">
    <property type="entry name" value="RimM_N_sf"/>
</dbReference>
<dbReference type="HOGENOM" id="CLU_1314932_0_0_12"/>
<comment type="subunit">
    <text evidence="1">Binds ribosomal protein uS19.</text>
</comment>
<comment type="similarity">
    <text evidence="1">Belongs to the RimM family.</text>
</comment>
<comment type="function">
    <text evidence="1">An accessory protein needed during the final step in the assembly of 30S ribosomal subunit, possibly for assembly of the head region. Essential for efficient processing of 16S rRNA. May be needed both before and after RbfA during the maturation of 16S rRNA. It has affinity for free ribosomal 30S subunits but not for 70S ribosomes.</text>
</comment>
<evidence type="ECO:0000256" key="1">
    <source>
        <dbReference type="HAMAP-Rule" id="MF_00014"/>
    </source>
</evidence>
<proteinExistence type="inferred from homology"/>
<dbReference type="GO" id="GO:0006364">
    <property type="term" value="P:rRNA processing"/>
    <property type="evidence" value="ECO:0007669"/>
    <property type="project" value="UniProtKB-UniRule"/>
</dbReference>
<comment type="subcellular location">
    <subcellularLocation>
        <location evidence="1">Cytoplasm</location>
    </subcellularLocation>
</comment>
<dbReference type="InterPro" id="IPR011961">
    <property type="entry name" value="RimM"/>
</dbReference>
<dbReference type="STRING" id="869212.Turpa_2116"/>
<protein>
    <recommendedName>
        <fullName evidence="1">Ribosome maturation factor RimM</fullName>
    </recommendedName>
</protein>
<keyword evidence="1" id="KW-0963">Cytoplasm</keyword>
<dbReference type="InterPro" id="IPR009000">
    <property type="entry name" value="Transl_B-barrel_sf"/>
</dbReference>
<dbReference type="OrthoDB" id="9788191at2"/>
<reference evidence="3 4" key="1">
    <citation type="submission" date="2012-06" db="EMBL/GenBank/DDBJ databases">
        <title>The complete chromosome of genome of Turneriella parva DSM 21527.</title>
        <authorList>
            <consortium name="US DOE Joint Genome Institute (JGI-PGF)"/>
            <person name="Lucas S."/>
            <person name="Han J."/>
            <person name="Lapidus A."/>
            <person name="Bruce D."/>
            <person name="Goodwin L."/>
            <person name="Pitluck S."/>
            <person name="Peters L."/>
            <person name="Kyrpides N."/>
            <person name="Mavromatis K."/>
            <person name="Ivanova N."/>
            <person name="Mikhailova N."/>
            <person name="Chertkov O."/>
            <person name="Detter J.C."/>
            <person name="Tapia R."/>
            <person name="Han C."/>
            <person name="Land M."/>
            <person name="Hauser L."/>
            <person name="Markowitz V."/>
            <person name="Cheng J.-F."/>
            <person name="Hugenholtz P."/>
            <person name="Woyke T."/>
            <person name="Wu D."/>
            <person name="Gronow S."/>
            <person name="Wellnitz S."/>
            <person name="Brambilla E."/>
            <person name="Klenk H.-P."/>
            <person name="Eisen J.A."/>
        </authorList>
    </citation>
    <scope>NUCLEOTIDE SEQUENCE [LARGE SCALE GENOMIC DNA]</scope>
    <source>
        <strain evidence="4">ATCC BAA-1111 / DSM 21527 / NCTC 11395 / H</strain>
    </source>
</reference>
<evidence type="ECO:0000259" key="2">
    <source>
        <dbReference type="Pfam" id="PF01782"/>
    </source>
</evidence>
<dbReference type="GO" id="GO:0005840">
    <property type="term" value="C:ribosome"/>
    <property type="evidence" value="ECO:0007669"/>
    <property type="project" value="InterPro"/>
</dbReference>
<dbReference type="SUPFAM" id="SSF50447">
    <property type="entry name" value="Translation proteins"/>
    <property type="match status" value="1"/>
</dbReference>